<protein>
    <submittedName>
        <fullName evidence="1">Uncharacterized protein</fullName>
    </submittedName>
</protein>
<organism evidence="1 2">
    <name type="scientific">Phyllosticta capitalensis</name>
    <dbReference type="NCBI Taxonomy" id="121624"/>
    <lineage>
        <taxon>Eukaryota</taxon>
        <taxon>Fungi</taxon>
        <taxon>Dikarya</taxon>
        <taxon>Ascomycota</taxon>
        <taxon>Pezizomycotina</taxon>
        <taxon>Dothideomycetes</taxon>
        <taxon>Dothideomycetes incertae sedis</taxon>
        <taxon>Botryosphaeriales</taxon>
        <taxon>Phyllostictaceae</taxon>
        <taxon>Phyllosticta</taxon>
    </lineage>
</organism>
<evidence type="ECO:0000313" key="1">
    <source>
        <dbReference type="EMBL" id="KAK8235556.1"/>
    </source>
</evidence>
<name>A0ABR1YQR1_9PEZI</name>
<evidence type="ECO:0000313" key="2">
    <source>
        <dbReference type="Proteomes" id="UP001492380"/>
    </source>
</evidence>
<keyword evidence="2" id="KW-1185">Reference proteome</keyword>
<dbReference type="Proteomes" id="UP001492380">
    <property type="component" value="Unassembled WGS sequence"/>
</dbReference>
<comment type="caution">
    <text evidence="1">The sequence shown here is derived from an EMBL/GenBank/DDBJ whole genome shotgun (WGS) entry which is preliminary data.</text>
</comment>
<gene>
    <name evidence="1" type="ORF">HDK90DRAFT_249518</name>
</gene>
<dbReference type="EMBL" id="JBBWRZ010000005">
    <property type="protein sequence ID" value="KAK8235556.1"/>
    <property type="molecule type" value="Genomic_DNA"/>
</dbReference>
<accession>A0ABR1YQR1</accession>
<sequence length="154" mass="17409">MQRAHVLNVAVSKRRVVRMSIRLSNPWIPEVHWPLMQRGETLDLNTASRPKSWSMPPAKARWCPEGGECSMLLLFILALSQHQASVLHLERHQQPFYAVFYSQTQCRRTSPSHANSGDSSKTNQVSLLQTDGKPSVFLSVPMPGLQSPLSYESR</sequence>
<proteinExistence type="predicted"/>
<reference evidence="1 2" key="1">
    <citation type="submission" date="2024-04" db="EMBL/GenBank/DDBJ databases">
        <title>Phyllosticta paracitricarpa is synonymous to the EU quarantine fungus P. citricarpa based on phylogenomic analyses.</title>
        <authorList>
            <consortium name="Lawrence Berkeley National Laboratory"/>
            <person name="Van Ingen-Buijs V.A."/>
            <person name="Van Westerhoven A.C."/>
            <person name="Haridas S."/>
            <person name="Skiadas P."/>
            <person name="Martin F."/>
            <person name="Groenewald J.Z."/>
            <person name="Crous P.W."/>
            <person name="Seidl M.F."/>
        </authorList>
    </citation>
    <scope>NUCLEOTIDE SEQUENCE [LARGE SCALE GENOMIC DNA]</scope>
    <source>
        <strain evidence="1 2">CBS 123374</strain>
    </source>
</reference>